<organism evidence="1 2">
    <name type="scientific">Ixodes persulcatus</name>
    <name type="common">Taiga tick</name>
    <dbReference type="NCBI Taxonomy" id="34615"/>
    <lineage>
        <taxon>Eukaryota</taxon>
        <taxon>Metazoa</taxon>
        <taxon>Ecdysozoa</taxon>
        <taxon>Arthropoda</taxon>
        <taxon>Chelicerata</taxon>
        <taxon>Arachnida</taxon>
        <taxon>Acari</taxon>
        <taxon>Parasitiformes</taxon>
        <taxon>Ixodida</taxon>
        <taxon>Ixodoidea</taxon>
        <taxon>Ixodidae</taxon>
        <taxon>Ixodinae</taxon>
        <taxon>Ixodes</taxon>
    </lineage>
</organism>
<keyword evidence="2" id="KW-1185">Reference proteome</keyword>
<accession>A0AC60Q7J5</accession>
<sequence>MIFEITSPKADEVLGWSLALVRGCYLGSDQIDAVEVANLSEGRDARPVSWPVAGAAFVAFVSLLPGTNAVRLSHGDLRQDLVLRHEPPGPREYVRPAYVVCRDEPDRGPSVEGALERVALGARILQALLAETLAAAGFERRSFRLEPTVHVFRTRLTAAEARSMAAGRLWRRLAEELVCSALGDPDRCKLLAFASWADAEPGVTAGRPMVGAGGLALCGDGHLRTWPRDLRELAARLGDAGEADRPGCPDVQCCGGSPWACFWSSLGGVLHELGHVLDLVHVDVGIMGRGFRHLALLCAPSEDPQNAVGGARDVFSGGDLPVDPQSPQARISRGPPHFPAPKAAPPSEWDPGTPGGKIPLTRLEPKLRPPGTHGEGVRGDGSGGPFWSRSCAVILNYHRWINGGVAGEDRTPIEFTGSGLASSHGIRLVEFRHPDDRRVLGFWEFPRGCFRLALEPRSIRAALPAHFADPPCDQGQRLELFAIDSLGNTIKTHFQLS</sequence>
<dbReference type="EMBL" id="JABSTQ010009458">
    <property type="protein sequence ID" value="KAG0428965.1"/>
    <property type="molecule type" value="Genomic_DNA"/>
</dbReference>
<gene>
    <name evidence="1" type="ORF">HPB47_024089</name>
</gene>
<reference evidence="1 2" key="1">
    <citation type="journal article" date="2020" name="Cell">
        <title>Large-Scale Comparative Analyses of Tick Genomes Elucidate Their Genetic Diversity and Vector Capacities.</title>
        <authorList>
            <consortium name="Tick Genome and Microbiome Consortium (TIGMIC)"/>
            <person name="Jia N."/>
            <person name="Wang J."/>
            <person name="Shi W."/>
            <person name="Du L."/>
            <person name="Sun Y."/>
            <person name="Zhan W."/>
            <person name="Jiang J.F."/>
            <person name="Wang Q."/>
            <person name="Zhang B."/>
            <person name="Ji P."/>
            <person name="Bell-Sakyi L."/>
            <person name="Cui X.M."/>
            <person name="Yuan T.T."/>
            <person name="Jiang B.G."/>
            <person name="Yang W.F."/>
            <person name="Lam T.T."/>
            <person name="Chang Q.C."/>
            <person name="Ding S.J."/>
            <person name="Wang X.J."/>
            <person name="Zhu J.G."/>
            <person name="Ruan X.D."/>
            <person name="Zhao L."/>
            <person name="Wei J.T."/>
            <person name="Ye R.Z."/>
            <person name="Que T.C."/>
            <person name="Du C.H."/>
            <person name="Zhou Y.H."/>
            <person name="Cheng J.X."/>
            <person name="Dai P.F."/>
            <person name="Guo W.B."/>
            <person name="Han X.H."/>
            <person name="Huang E.J."/>
            <person name="Li L.F."/>
            <person name="Wei W."/>
            <person name="Gao Y.C."/>
            <person name="Liu J.Z."/>
            <person name="Shao H.Z."/>
            <person name="Wang X."/>
            <person name="Wang C.C."/>
            <person name="Yang T.C."/>
            <person name="Huo Q.B."/>
            <person name="Li W."/>
            <person name="Chen H.Y."/>
            <person name="Chen S.E."/>
            <person name="Zhou L.G."/>
            <person name="Ni X.B."/>
            <person name="Tian J.H."/>
            <person name="Sheng Y."/>
            <person name="Liu T."/>
            <person name="Pan Y.S."/>
            <person name="Xia L.Y."/>
            <person name="Li J."/>
            <person name="Zhao F."/>
            <person name="Cao W.C."/>
        </authorList>
    </citation>
    <scope>NUCLEOTIDE SEQUENCE [LARGE SCALE GENOMIC DNA]</scope>
    <source>
        <strain evidence="1">Iper-2018</strain>
    </source>
</reference>
<proteinExistence type="predicted"/>
<dbReference type="Proteomes" id="UP000805193">
    <property type="component" value="Unassembled WGS sequence"/>
</dbReference>
<protein>
    <submittedName>
        <fullName evidence="1">Uncharacterized protein</fullName>
    </submittedName>
</protein>
<comment type="caution">
    <text evidence="1">The sequence shown here is derived from an EMBL/GenBank/DDBJ whole genome shotgun (WGS) entry which is preliminary data.</text>
</comment>
<evidence type="ECO:0000313" key="1">
    <source>
        <dbReference type="EMBL" id="KAG0428965.1"/>
    </source>
</evidence>
<name>A0AC60Q7J5_IXOPE</name>
<evidence type="ECO:0000313" key="2">
    <source>
        <dbReference type="Proteomes" id="UP000805193"/>
    </source>
</evidence>